<dbReference type="RefSeq" id="XP_049145985.1">
    <property type="nucleotide sequence ID" value="XM_049288841.1"/>
</dbReference>
<keyword evidence="4" id="KW-1185">Reference proteome</keyword>
<reference evidence="3" key="1">
    <citation type="journal article" date="2021" name="Mol. Plant Microbe Interact.">
        <title>Complete Genome Sequence of the Plant-Pathogenic Fungus Colletotrichum lupini.</title>
        <authorList>
            <person name="Baroncelli R."/>
            <person name="Pensec F."/>
            <person name="Da Lio D."/>
            <person name="Boufleur T."/>
            <person name="Vicente I."/>
            <person name="Sarrocco S."/>
            <person name="Picot A."/>
            <person name="Baraldi E."/>
            <person name="Sukno S."/>
            <person name="Thon M."/>
            <person name="Le Floch G."/>
        </authorList>
    </citation>
    <scope>NUCLEOTIDE SEQUENCE</scope>
    <source>
        <strain evidence="3">IMI 504893</strain>
    </source>
</reference>
<sequence length="975" mass="109247">MANVHGTVLSGIGPRVAKKEEARALGVSQLEIAKPALHADAIGRTQQGLQEWVASLNLLNEAPKSREILVGVIGETGLGKSSLINALLGCNIVPTSSSEACTAAVCIFGWNDDVSNGKNFRAHITFKSYETVEAELDALKYELSDLEETSHTQGEHPDQEYEERRAQAQRQMRNVANWSRLSLEAIRKSSPAQIIANSSAFADIFRSGRGDRATSTFKLVKAVRRKEFLAMLKPYVSSSKDVASATKYWPLVEQVEVFLKADILRHGVKLVDLPGVMDALESRAQIARSYLYRLEKRIVVTPATRAADNRAAADLVLSERETMFLDMDNMLKGDSLCVAITKTDDIDDLAAESEFPTSEILNICDEINRRGGDDDDEEAESGDDTIYGNAVDMSCLAGEKRPRADDVQGRSAVRQRMDSDGPDYDLSHLSTGTLKSLRRQKCIVERNKILKQRVTDNLLSTRNKNKKSRASASADTLPSVFPVSSRAFQALRLRDKTSHSDGFPDRHSTGIPDLEDWLHQVSLPYREEWVDGDIHHMQVLFDAVDGWNQNDHHAAYPRLSSDQKIELESNMVILCNNLNESMNSRVRATIQKNLAAMQPLRKLSLKRTHLARQSKAKDQPELERTVDLFNRAVKGWEKKNPRANVAASSRHEKTFWSTYRACVRRNGGPFIRRAKTGQPKSTIFWIEDVSHAFWQGHFDQWAYEFTRRIPTLKGKIRGAGLRTLAAWLKELDDNDSLPDSFRELVKASAFKLDHLVEKYVADVRERVTQFQASSRAKREPVQRSLALKMKPGFEAAIKHTGKGLMAKQIEDVIKHANDVGFTMFETVRNDLEKDLTADIRKVSADISHLWKHPQHGCGTLIKAELNRIAKGLCAKKTKTQPSTRMSNVTRQTLSTVIATWRSEWAKVFICLPGALPLDDFEEAAPNEADETDGTVEEESQVIIKREALEDVKEMPMLSEDEKKALLPDGIKSEPA</sequence>
<name>A0A9Q8WIT9_9PEZI</name>
<evidence type="ECO:0000256" key="1">
    <source>
        <dbReference type="SAM" id="MobiDB-lite"/>
    </source>
</evidence>
<feature type="region of interest" description="Disordered" evidence="1">
    <location>
        <begin position="367"/>
        <end position="386"/>
    </location>
</feature>
<accession>A0A9Q8WIT9</accession>
<dbReference type="GeneID" id="73343851"/>
<evidence type="ECO:0000313" key="4">
    <source>
        <dbReference type="Proteomes" id="UP000830671"/>
    </source>
</evidence>
<dbReference type="EMBL" id="CP019477">
    <property type="protein sequence ID" value="UQC84367.1"/>
    <property type="molecule type" value="Genomic_DNA"/>
</dbReference>
<dbReference type="InterPro" id="IPR045063">
    <property type="entry name" value="Dynamin_N"/>
</dbReference>
<dbReference type="AlphaFoldDB" id="A0A9Q8WIT9"/>
<proteinExistence type="predicted"/>
<feature type="compositionally biased region" description="Acidic residues" evidence="1">
    <location>
        <begin position="373"/>
        <end position="383"/>
    </location>
</feature>
<feature type="compositionally biased region" description="Basic and acidic residues" evidence="1">
    <location>
        <begin position="398"/>
        <end position="408"/>
    </location>
</feature>
<gene>
    <name evidence="3" type="ORF">CLUP02_09863</name>
</gene>
<feature type="domain" description="Dynamin N-terminal" evidence="2">
    <location>
        <begin position="70"/>
        <end position="315"/>
    </location>
</feature>
<evidence type="ECO:0000313" key="3">
    <source>
        <dbReference type="EMBL" id="UQC84367.1"/>
    </source>
</evidence>
<dbReference type="Proteomes" id="UP000830671">
    <property type="component" value="Chromosome 5"/>
</dbReference>
<feature type="region of interest" description="Disordered" evidence="1">
    <location>
        <begin position="952"/>
        <end position="975"/>
    </location>
</feature>
<dbReference type="SUPFAM" id="SSF52540">
    <property type="entry name" value="P-loop containing nucleoside triphosphate hydrolases"/>
    <property type="match status" value="1"/>
</dbReference>
<evidence type="ECO:0000259" key="2">
    <source>
        <dbReference type="Pfam" id="PF00350"/>
    </source>
</evidence>
<dbReference type="Gene3D" id="3.40.50.300">
    <property type="entry name" value="P-loop containing nucleotide triphosphate hydrolases"/>
    <property type="match status" value="1"/>
</dbReference>
<organism evidence="3 4">
    <name type="scientific">Colletotrichum lupini</name>
    <dbReference type="NCBI Taxonomy" id="145971"/>
    <lineage>
        <taxon>Eukaryota</taxon>
        <taxon>Fungi</taxon>
        <taxon>Dikarya</taxon>
        <taxon>Ascomycota</taxon>
        <taxon>Pezizomycotina</taxon>
        <taxon>Sordariomycetes</taxon>
        <taxon>Hypocreomycetidae</taxon>
        <taxon>Glomerellales</taxon>
        <taxon>Glomerellaceae</taxon>
        <taxon>Colletotrichum</taxon>
        <taxon>Colletotrichum acutatum species complex</taxon>
    </lineage>
</organism>
<dbReference type="Pfam" id="PF00350">
    <property type="entry name" value="Dynamin_N"/>
    <property type="match status" value="1"/>
</dbReference>
<feature type="region of interest" description="Disordered" evidence="1">
    <location>
        <begin position="398"/>
        <end position="427"/>
    </location>
</feature>
<dbReference type="PANTHER" id="PTHR36681">
    <property type="entry name" value="NUCLEAR GTPASE, GERMINAL CENTER-ASSOCIATED, TANDEM DUPLICATE 3"/>
    <property type="match status" value="1"/>
</dbReference>
<protein>
    <recommendedName>
        <fullName evidence="2">Dynamin N-terminal domain-containing protein</fullName>
    </recommendedName>
</protein>
<dbReference type="InterPro" id="IPR027417">
    <property type="entry name" value="P-loop_NTPase"/>
</dbReference>
<dbReference type="PANTHER" id="PTHR36681:SF3">
    <property type="entry name" value="NUCLEAR GTPASE, GERMINAL CENTER-ASSOCIATED, TANDEM DUPLICATE 3"/>
    <property type="match status" value="1"/>
</dbReference>
<dbReference type="KEGG" id="clup:CLUP02_09863"/>